<dbReference type="GO" id="GO:0016985">
    <property type="term" value="F:mannan endo-1,4-beta-mannosidase activity"/>
    <property type="evidence" value="ECO:0007669"/>
    <property type="project" value="InterPro"/>
</dbReference>
<evidence type="ECO:0000256" key="2">
    <source>
        <dbReference type="ARBA" id="ARBA00022801"/>
    </source>
</evidence>
<reference evidence="6 7" key="1">
    <citation type="submission" date="2017-06" db="EMBL/GenBank/DDBJ databases">
        <authorList>
            <person name="Kim H.J."/>
            <person name="Triplett B.A."/>
        </authorList>
    </citation>
    <scope>NUCLEOTIDE SEQUENCE [LARGE SCALE GENOMIC DNA]</scope>
    <source>
        <strain evidence="6 7">DSM 44272</strain>
    </source>
</reference>
<dbReference type="AlphaFoldDB" id="A0A238VNP8"/>
<evidence type="ECO:0000313" key="6">
    <source>
        <dbReference type="EMBL" id="SNR35777.1"/>
    </source>
</evidence>
<evidence type="ECO:0000259" key="5">
    <source>
        <dbReference type="PROSITE" id="PS51764"/>
    </source>
</evidence>
<keyword evidence="2 4" id="KW-0378">Hydrolase</keyword>
<keyword evidence="3 4" id="KW-0326">Glycosidase</keyword>
<gene>
    <name evidence="6" type="ORF">SAMN06272737_10417</name>
</gene>
<comment type="similarity">
    <text evidence="1 4">Belongs to the glycosyl hydrolase 26 family.</text>
</comment>
<keyword evidence="7" id="KW-1185">Reference proteome</keyword>
<accession>A0A238VNP8</accession>
<dbReference type="InterPro" id="IPR000805">
    <property type="entry name" value="Glyco_hydro_26"/>
</dbReference>
<feature type="active site" description="Proton donor" evidence="4">
    <location>
        <position position="161"/>
    </location>
</feature>
<name>A0A238VNP8_9ACTN</name>
<dbReference type="Proteomes" id="UP000198403">
    <property type="component" value="Unassembled WGS sequence"/>
</dbReference>
<evidence type="ECO:0000256" key="1">
    <source>
        <dbReference type="ARBA" id="ARBA00007754"/>
    </source>
</evidence>
<sequence>MRVRALSGRRRPSVPAAPLAPAAVIAAVLLLLPGSAPDVAPAPLPTFGWSRYFGVTLPRVPADLGDLERFEQSVGRRADLVMWYAAFDSFPDFPSRDAAALLARGSIPEISWEPWVGTGGVEQPAYRLSTIINGGHDEYIRRWARQIRDWGGPLWLRFGYEMNGNWNSWSEGVNGNRPGEYVQAWRHVHRLFEREGARNVVWVWSPNVDSPTGVSLRDVYPGDDVVDVAALDGYNWGRTQQWSRWRTFEQVFATALDELDSLTSRPLVLGEVGSTEMGGDKAAWVKNFFAALDRRGGIRGFLWFNYDKETDWRVQSSPDSLAAFRAGLSQYGR</sequence>
<dbReference type="PANTHER" id="PTHR40079">
    <property type="entry name" value="MANNAN ENDO-1,4-BETA-MANNOSIDASE E-RELATED"/>
    <property type="match status" value="1"/>
</dbReference>
<dbReference type="Gene3D" id="3.20.20.80">
    <property type="entry name" value="Glycosidases"/>
    <property type="match status" value="1"/>
</dbReference>
<dbReference type="PROSITE" id="PS51764">
    <property type="entry name" value="GH26"/>
    <property type="match status" value="1"/>
</dbReference>
<dbReference type="InterPro" id="IPR017853">
    <property type="entry name" value="GH"/>
</dbReference>
<evidence type="ECO:0000256" key="4">
    <source>
        <dbReference type="PROSITE-ProRule" id="PRU01100"/>
    </source>
</evidence>
<organism evidence="6 7">
    <name type="scientific">Blastococcus mobilis</name>
    <dbReference type="NCBI Taxonomy" id="1938746"/>
    <lineage>
        <taxon>Bacteria</taxon>
        <taxon>Bacillati</taxon>
        <taxon>Actinomycetota</taxon>
        <taxon>Actinomycetes</taxon>
        <taxon>Geodermatophilales</taxon>
        <taxon>Geodermatophilaceae</taxon>
        <taxon>Blastococcus</taxon>
    </lineage>
</organism>
<dbReference type="GO" id="GO:0006080">
    <property type="term" value="P:substituted mannan metabolic process"/>
    <property type="evidence" value="ECO:0007669"/>
    <property type="project" value="InterPro"/>
</dbReference>
<evidence type="ECO:0000313" key="7">
    <source>
        <dbReference type="Proteomes" id="UP000198403"/>
    </source>
</evidence>
<proteinExistence type="inferred from homology"/>
<dbReference type="SUPFAM" id="SSF51445">
    <property type="entry name" value="(Trans)glycosidases"/>
    <property type="match status" value="1"/>
</dbReference>
<protein>
    <submittedName>
        <fullName evidence="6">Glycosyl hydrolase family 26</fullName>
    </submittedName>
</protein>
<dbReference type="Pfam" id="PF02156">
    <property type="entry name" value="Glyco_hydro_26"/>
    <property type="match status" value="1"/>
</dbReference>
<dbReference type="EMBL" id="FZNO01000004">
    <property type="protein sequence ID" value="SNR35777.1"/>
    <property type="molecule type" value="Genomic_DNA"/>
</dbReference>
<feature type="active site" description="Nucleophile" evidence="4">
    <location>
        <position position="271"/>
    </location>
</feature>
<feature type="domain" description="GH26" evidence="5">
    <location>
        <begin position="34"/>
        <end position="333"/>
    </location>
</feature>
<evidence type="ECO:0000256" key="3">
    <source>
        <dbReference type="ARBA" id="ARBA00023295"/>
    </source>
</evidence>
<dbReference type="InterPro" id="IPR022790">
    <property type="entry name" value="GH26_dom"/>
</dbReference>
<dbReference type="PANTHER" id="PTHR40079:SF4">
    <property type="entry name" value="GH26 DOMAIN-CONTAINING PROTEIN-RELATED"/>
    <property type="match status" value="1"/>
</dbReference>